<feature type="signal peptide" evidence="2">
    <location>
        <begin position="1"/>
        <end position="23"/>
    </location>
</feature>
<sequence>MLKVSLLLILINFNLICISGVNGDTSQFFRRDYTLYSEVGAFYKVQKTPKSWNDARKACILEGSTLAVPETAAEAEVYSKLIDDNLDDYRRLVFVGIHAFARGLFTTLDDTPIDEIYHGWAPGEPNDMDDNEYCVAIDRRGKLRDVPCLNKYPFICEKARDTVKWNNDCQIADLDYGRINGMANCYKLHLTPKNWTEAYATCTGESSSLAILNSEAESTALKQLYETKSDAKINSGNVDILLGFHDKFREGQFITIKGMSLVEAGFNSWSSGQPDHPTTETCGSMFPSGLLNDVNCALPSPFICEHENDLAIMPRRRI</sequence>
<dbReference type="InterPro" id="IPR001304">
    <property type="entry name" value="C-type_lectin-like"/>
</dbReference>
<keyword evidence="1" id="KW-1015">Disulfide bond</keyword>
<keyword evidence="2" id="KW-0732">Signal</keyword>
<dbReference type="PROSITE" id="PS50041">
    <property type="entry name" value="C_TYPE_LECTIN_2"/>
    <property type="match status" value="2"/>
</dbReference>
<dbReference type="Pfam" id="PF00059">
    <property type="entry name" value="Lectin_C"/>
    <property type="match status" value="2"/>
</dbReference>
<organism evidence="4">
    <name type="scientific">Hepialus xiaojinensis</name>
    <dbReference type="NCBI Taxonomy" id="1589740"/>
    <lineage>
        <taxon>Eukaryota</taxon>
        <taxon>Metazoa</taxon>
        <taxon>Ecdysozoa</taxon>
        <taxon>Arthropoda</taxon>
        <taxon>Hexapoda</taxon>
        <taxon>Insecta</taxon>
        <taxon>Pterygota</taxon>
        <taxon>Neoptera</taxon>
        <taxon>Endopterygota</taxon>
        <taxon>Lepidoptera</taxon>
        <taxon>Glossata</taxon>
        <taxon>Exoporia</taxon>
        <taxon>Hepialoidea</taxon>
        <taxon>Hepialidae</taxon>
        <taxon>Hepialus</taxon>
    </lineage>
</organism>
<dbReference type="SMART" id="SM00034">
    <property type="entry name" value="CLECT"/>
    <property type="match status" value="2"/>
</dbReference>
<dbReference type="PROSITE" id="PS00615">
    <property type="entry name" value="C_TYPE_LECTIN_1"/>
    <property type="match status" value="2"/>
</dbReference>
<gene>
    <name evidence="4" type="primary">IML4</name>
</gene>
<protein>
    <submittedName>
        <fullName evidence="4">Immulectin 4</fullName>
    </submittedName>
</protein>
<evidence type="ECO:0000256" key="2">
    <source>
        <dbReference type="SAM" id="SignalP"/>
    </source>
</evidence>
<name>A0A219YXG7_9NEOP</name>
<dbReference type="CDD" id="cd00037">
    <property type="entry name" value="CLECT"/>
    <property type="match status" value="2"/>
</dbReference>
<dbReference type="InterPro" id="IPR018378">
    <property type="entry name" value="C-type_lectin_CS"/>
</dbReference>
<dbReference type="AlphaFoldDB" id="A0A219YXG7"/>
<evidence type="ECO:0000256" key="1">
    <source>
        <dbReference type="ARBA" id="ARBA00023157"/>
    </source>
</evidence>
<feature type="chain" id="PRO_5012126290" evidence="2">
    <location>
        <begin position="24"/>
        <end position="318"/>
    </location>
</feature>
<dbReference type="InterPro" id="IPR050111">
    <property type="entry name" value="C-type_lectin/snaclec_domain"/>
</dbReference>
<accession>A0A219YXG7</accession>
<evidence type="ECO:0000313" key="4">
    <source>
        <dbReference type="EMBL" id="AQY54440.1"/>
    </source>
</evidence>
<feature type="domain" description="C-type lectin" evidence="3">
    <location>
        <begin position="43"/>
        <end position="157"/>
    </location>
</feature>
<dbReference type="EMBL" id="KX550123">
    <property type="protein sequence ID" value="AQY54440.1"/>
    <property type="molecule type" value="mRNA"/>
</dbReference>
<proteinExistence type="evidence at transcript level"/>
<dbReference type="InterPro" id="IPR016187">
    <property type="entry name" value="CTDL_fold"/>
</dbReference>
<dbReference type="Gene3D" id="3.10.100.10">
    <property type="entry name" value="Mannose-Binding Protein A, subunit A"/>
    <property type="match status" value="2"/>
</dbReference>
<dbReference type="PANTHER" id="PTHR22803">
    <property type="entry name" value="MANNOSE, PHOSPHOLIPASE, LECTIN RECEPTOR RELATED"/>
    <property type="match status" value="1"/>
</dbReference>
<dbReference type="InterPro" id="IPR016186">
    <property type="entry name" value="C-type_lectin-like/link_sf"/>
</dbReference>
<feature type="domain" description="C-type lectin" evidence="3">
    <location>
        <begin position="181"/>
        <end position="305"/>
    </location>
</feature>
<reference evidence="4" key="1">
    <citation type="submission" date="2016-07" db="EMBL/GenBank/DDBJ databases">
        <title>A comparative analysis of C-type lectin domain proteins in the ghost moth, Hepialus xiaojinensis.</title>
        <authorList>
            <person name="Meng Q."/>
            <person name="Zhang H."/>
            <person name="Zhang J.-H."/>
            <person name="Zhou G.-L."/>
            <person name="Ni R.-R."/>
            <person name="Zhao Y.-N."/>
            <person name="Qin Q.-L."/>
            <person name="Zou Z."/>
        </authorList>
    </citation>
    <scope>NUCLEOTIDE SEQUENCE</scope>
    <source>
        <tissue evidence="4">Larva fat body</tissue>
    </source>
</reference>
<evidence type="ECO:0000259" key="3">
    <source>
        <dbReference type="PROSITE" id="PS50041"/>
    </source>
</evidence>
<dbReference type="SUPFAM" id="SSF56436">
    <property type="entry name" value="C-type lectin-like"/>
    <property type="match status" value="2"/>
</dbReference>